<keyword evidence="7" id="KW-0813">Transport</keyword>
<dbReference type="GO" id="GO:0022857">
    <property type="term" value="F:transmembrane transporter activity"/>
    <property type="evidence" value="ECO:0007669"/>
    <property type="project" value="InterPro"/>
</dbReference>
<dbReference type="EMBL" id="VDMB01000001">
    <property type="protein sequence ID" value="TYT76199.1"/>
    <property type="molecule type" value="Genomic_DNA"/>
</dbReference>
<dbReference type="PANTHER" id="PTHR30558:SF13">
    <property type="entry name" value="BIOPOLYMER TRANSPORT PROTEIN EXBD2"/>
    <property type="match status" value="1"/>
</dbReference>
<protein>
    <submittedName>
        <fullName evidence="9">Biopolymer transporter ExbD</fullName>
    </submittedName>
</protein>
<comment type="subcellular location">
    <subcellularLocation>
        <location evidence="1">Cell membrane</location>
        <topology evidence="1">Single-pass membrane protein</topology>
    </subcellularLocation>
    <subcellularLocation>
        <location evidence="7">Cell membrane</location>
        <topology evidence="7">Single-pass type II membrane protein</topology>
    </subcellularLocation>
</comment>
<proteinExistence type="inferred from homology"/>
<evidence type="ECO:0000256" key="5">
    <source>
        <dbReference type="ARBA" id="ARBA00022989"/>
    </source>
</evidence>
<comment type="caution">
    <text evidence="9">The sequence shown here is derived from an EMBL/GenBank/DDBJ whole genome shotgun (WGS) entry which is preliminary data.</text>
</comment>
<keyword evidence="10" id="KW-1185">Reference proteome</keyword>
<accession>A0A5Q4VET4</accession>
<keyword evidence="5 8" id="KW-1133">Transmembrane helix</keyword>
<dbReference type="GO" id="GO:0015031">
    <property type="term" value="P:protein transport"/>
    <property type="evidence" value="ECO:0007669"/>
    <property type="project" value="UniProtKB-KW"/>
</dbReference>
<organism evidence="9 10">
    <name type="scientific">Desulfobotulus mexicanus</name>
    <dbReference type="NCBI Taxonomy" id="2586642"/>
    <lineage>
        <taxon>Bacteria</taxon>
        <taxon>Pseudomonadati</taxon>
        <taxon>Thermodesulfobacteriota</taxon>
        <taxon>Desulfobacteria</taxon>
        <taxon>Desulfobacterales</taxon>
        <taxon>Desulfobacteraceae</taxon>
        <taxon>Desulfobotulus</taxon>
    </lineage>
</organism>
<evidence type="ECO:0000313" key="9">
    <source>
        <dbReference type="EMBL" id="TYT76199.1"/>
    </source>
</evidence>
<evidence type="ECO:0000256" key="7">
    <source>
        <dbReference type="RuleBase" id="RU003879"/>
    </source>
</evidence>
<dbReference type="Proteomes" id="UP000321899">
    <property type="component" value="Unassembled WGS sequence"/>
</dbReference>
<comment type="similarity">
    <text evidence="2 7">Belongs to the ExbD/TolR family.</text>
</comment>
<evidence type="ECO:0000256" key="2">
    <source>
        <dbReference type="ARBA" id="ARBA00005811"/>
    </source>
</evidence>
<feature type="transmembrane region" description="Helical" evidence="8">
    <location>
        <begin position="21"/>
        <end position="45"/>
    </location>
</feature>
<dbReference type="Pfam" id="PF02472">
    <property type="entry name" value="ExbD"/>
    <property type="match status" value="1"/>
</dbReference>
<dbReference type="Gene3D" id="3.30.420.270">
    <property type="match status" value="1"/>
</dbReference>
<keyword evidence="4 7" id="KW-0812">Transmembrane</keyword>
<evidence type="ECO:0000256" key="3">
    <source>
        <dbReference type="ARBA" id="ARBA00022475"/>
    </source>
</evidence>
<evidence type="ECO:0000256" key="1">
    <source>
        <dbReference type="ARBA" id="ARBA00004162"/>
    </source>
</evidence>
<dbReference type="GO" id="GO:0005886">
    <property type="term" value="C:plasma membrane"/>
    <property type="evidence" value="ECO:0007669"/>
    <property type="project" value="UniProtKB-SubCell"/>
</dbReference>
<dbReference type="OrthoDB" id="5456447at2"/>
<evidence type="ECO:0000256" key="6">
    <source>
        <dbReference type="ARBA" id="ARBA00023136"/>
    </source>
</evidence>
<name>A0A5Q4VET4_9BACT</name>
<reference evidence="9 10" key="1">
    <citation type="submission" date="2019-06" db="EMBL/GenBank/DDBJ databases">
        <title>Desulfobotulus mexicanus sp. nov., a novel sulfate-reducing bacterium isolated from the sediment of an alkaline crater lake in Mexico.</title>
        <authorList>
            <person name="Hirschler-Rea A."/>
        </authorList>
    </citation>
    <scope>NUCLEOTIDE SEQUENCE [LARGE SCALE GENOMIC DNA]</scope>
    <source>
        <strain evidence="9 10">PAR22N</strain>
    </source>
</reference>
<keyword evidence="7" id="KW-0653">Protein transport</keyword>
<evidence type="ECO:0000256" key="8">
    <source>
        <dbReference type="SAM" id="Phobius"/>
    </source>
</evidence>
<dbReference type="AlphaFoldDB" id="A0A5Q4VET4"/>
<evidence type="ECO:0000256" key="4">
    <source>
        <dbReference type="ARBA" id="ARBA00022692"/>
    </source>
</evidence>
<dbReference type="PANTHER" id="PTHR30558">
    <property type="entry name" value="EXBD MEMBRANE COMPONENT OF PMF-DRIVEN MACROMOLECULE IMPORT SYSTEM"/>
    <property type="match status" value="1"/>
</dbReference>
<evidence type="ECO:0000313" key="10">
    <source>
        <dbReference type="Proteomes" id="UP000321899"/>
    </source>
</evidence>
<sequence>MEKEGPVKRRLRQMRKRATPGLDMAPLLDMIFILLIFFVVNASFIRETSVPVDRPSARSAVSSDQVRLVLAVDASGRIFLEDRPVDPGVLRGRMQEFAAKNPGAAVVVAADKEAASGTLMRVLDICRMAGVQHLALAARRPE</sequence>
<dbReference type="InterPro" id="IPR003400">
    <property type="entry name" value="ExbD"/>
</dbReference>
<keyword evidence="6 8" id="KW-0472">Membrane</keyword>
<gene>
    <name evidence="9" type="ORF">FIM25_01205</name>
</gene>
<keyword evidence="3" id="KW-1003">Cell membrane</keyword>